<dbReference type="PANTHER" id="PTHR37813">
    <property type="entry name" value="FELS-2 PROPHAGE PROTEIN"/>
    <property type="match status" value="1"/>
</dbReference>
<name>A0A212JBN0_9BACT</name>
<evidence type="ECO:0000256" key="1">
    <source>
        <dbReference type="ARBA" id="ARBA00022612"/>
    </source>
</evidence>
<accession>A0A212JBN0</accession>
<dbReference type="AlphaFoldDB" id="A0A212JBN0"/>
<reference evidence="3" key="1">
    <citation type="submission" date="2016-04" db="EMBL/GenBank/DDBJ databases">
        <authorList>
            <person name="Evans L.H."/>
            <person name="Alamgir A."/>
            <person name="Owens N."/>
            <person name="Weber N.D."/>
            <person name="Virtaneva K."/>
            <person name="Barbian K."/>
            <person name="Babar A."/>
            <person name="Rosenke K."/>
        </authorList>
    </citation>
    <scope>NUCLEOTIDE SEQUENCE</scope>
    <source>
        <strain evidence="3">92-2</strain>
    </source>
</reference>
<dbReference type="EMBL" id="FLUP01000001">
    <property type="protein sequence ID" value="SBV96854.1"/>
    <property type="molecule type" value="Genomic_DNA"/>
</dbReference>
<proteinExistence type="predicted"/>
<dbReference type="Pfam" id="PF10145">
    <property type="entry name" value="PhageMin_Tail"/>
    <property type="match status" value="1"/>
</dbReference>
<dbReference type="PANTHER" id="PTHR37813:SF1">
    <property type="entry name" value="FELS-2 PROPHAGE PROTEIN"/>
    <property type="match status" value="1"/>
</dbReference>
<keyword evidence="1" id="KW-1188">Viral release from host cell</keyword>
<sequence>MKTSLIIDLAGNLQDRARQYSQALSGMAGRANAAFAGMRSAAATAGRGMDQLAGRYTASIAGLGVTYKATQAVMDSAKLDKFLARVAITGEASAQQAASLRTELYDMSRQTGRPMQDLLDGFYGLIQSGQSWEQALGTIRAINPAMAVTGAKAETLGSAMSVAAQAFKFDLADVKTATLVLDQMTQAGFAGNAELEDLASIFGRVGNSAKNAGMDFTQTLAFIERLSLVERQPERLATLVDSTLRLFTNNNYLKDAAKATGVKFYDAKGEKRAAVDVFKDIRERYKHFKTDAQRDKAFASAFAKTDLDTQRGIRILLDGNALEDIEKMNADIKDAGGTIQKKLPDAIKNSVDQVGRLKAALGKAADEFAQPINDVISRTIGKVLDDGKIGGKELLVGGAAAGLAGFGAIKLAGRGLARMGGSFAGGMASRMAQGMGGLAGLKLPLPVYVVNGQMSLMRDAMLGKDGAVLPEGGTGKPGKTPKGKGGRFGRGLGRIGGMGLAAATAYGAYEIMADDQATIGDKAGAIVDTAGQAAGGWAGGALGAKIGASIGTFIAPGLGTAIGGALGGVVGGIAGSGLAQSMTNAVKGWLGLGDDKADDPASKLMQRAAEMMQSAAQQMAAATANGVAVDVNVQGNAQATLRGGNGNVYSGASYAQTINNVMLGD</sequence>
<dbReference type="InterPro" id="IPR010090">
    <property type="entry name" value="Phage_tape_meas"/>
</dbReference>
<dbReference type="RefSeq" id="WP_227118600.1">
    <property type="nucleotide sequence ID" value="NZ_LT598928.1"/>
</dbReference>
<organism evidence="3">
    <name type="scientific">uncultured Desulfovibrio sp</name>
    <dbReference type="NCBI Taxonomy" id="167968"/>
    <lineage>
        <taxon>Bacteria</taxon>
        <taxon>Pseudomonadati</taxon>
        <taxon>Thermodesulfobacteriota</taxon>
        <taxon>Desulfovibrionia</taxon>
        <taxon>Desulfovibrionales</taxon>
        <taxon>Desulfovibrionaceae</taxon>
        <taxon>Desulfovibrio</taxon>
        <taxon>environmental samples</taxon>
    </lineage>
</organism>
<protein>
    <submittedName>
        <fullName evidence="3">Phage-related tail protein</fullName>
    </submittedName>
</protein>
<gene>
    <name evidence="3" type="ORF">KM92DES2_10847</name>
</gene>
<dbReference type="NCBIfam" id="TIGR01760">
    <property type="entry name" value="tape_meas_TP901"/>
    <property type="match status" value="1"/>
</dbReference>
<evidence type="ECO:0000259" key="2">
    <source>
        <dbReference type="Pfam" id="PF10145"/>
    </source>
</evidence>
<feature type="domain" description="Phage tail tape measure protein" evidence="2">
    <location>
        <begin position="106"/>
        <end position="302"/>
    </location>
</feature>
<evidence type="ECO:0000313" key="3">
    <source>
        <dbReference type="EMBL" id="SBV96854.1"/>
    </source>
</evidence>